<dbReference type="OrthoDB" id="18234at2759"/>
<name>A0A061BGI0_CYBFA</name>
<dbReference type="GO" id="GO:0007010">
    <property type="term" value="P:cytoskeleton organization"/>
    <property type="evidence" value="ECO:0007669"/>
    <property type="project" value="TreeGrafter"/>
</dbReference>
<dbReference type="PANTHER" id="PTHR13239:SF4">
    <property type="entry name" value="AT25231P"/>
    <property type="match status" value="1"/>
</dbReference>
<dbReference type="PhylomeDB" id="A0A061BGI0"/>
<feature type="domain" description="Far11/STRP C-terminal" evidence="3">
    <location>
        <begin position="496"/>
        <end position="832"/>
    </location>
</feature>
<dbReference type="PANTHER" id="PTHR13239">
    <property type="entry name" value="PROTEIN REQUIRED FOR HYPHAL ANASTOMOSIS HAM-2"/>
    <property type="match status" value="1"/>
</dbReference>
<organism evidence="4">
    <name type="scientific">Cyberlindnera fabianii</name>
    <name type="common">Yeast</name>
    <name type="synonym">Hansenula fabianii</name>
    <dbReference type="NCBI Taxonomy" id="36022"/>
    <lineage>
        <taxon>Eukaryota</taxon>
        <taxon>Fungi</taxon>
        <taxon>Dikarya</taxon>
        <taxon>Ascomycota</taxon>
        <taxon>Saccharomycotina</taxon>
        <taxon>Saccharomycetes</taxon>
        <taxon>Phaffomycetales</taxon>
        <taxon>Phaffomycetaceae</taxon>
        <taxon>Cyberlindnera</taxon>
    </lineage>
</organism>
<protein>
    <submittedName>
        <fullName evidence="4">CYFA0S21e02168g1_1</fullName>
    </submittedName>
</protein>
<feature type="region of interest" description="Disordered" evidence="1">
    <location>
        <begin position="436"/>
        <end position="472"/>
    </location>
</feature>
<gene>
    <name evidence="4" type="ORF">CYFA0S_21e02168g</name>
</gene>
<dbReference type="InterPro" id="IPR021819">
    <property type="entry name" value="Far11/STRP_C"/>
</dbReference>
<evidence type="ECO:0000256" key="1">
    <source>
        <dbReference type="SAM" id="MobiDB-lite"/>
    </source>
</evidence>
<dbReference type="GO" id="GO:0005829">
    <property type="term" value="C:cytosol"/>
    <property type="evidence" value="ECO:0007669"/>
    <property type="project" value="TreeGrafter"/>
</dbReference>
<feature type="domain" description="Far11/STRP N-terminal" evidence="2">
    <location>
        <begin position="144"/>
        <end position="420"/>
    </location>
</feature>
<accession>A0A061BGI0</accession>
<evidence type="ECO:0000259" key="2">
    <source>
        <dbReference type="SMART" id="SM01292"/>
    </source>
</evidence>
<feature type="region of interest" description="Disordered" evidence="1">
    <location>
        <begin position="39"/>
        <end position="68"/>
    </location>
</feature>
<reference evidence="4" key="1">
    <citation type="journal article" date="2014" name="Genome Announc.">
        <title>Genome sequence of the yeast Cyberlindnera fabianii (Hansenula fabianii).</title>
        <authorList>
            <person name="Freel K.C."/>
            <person name="Sarilar V."/>
            <person name="Neuveglise C."/>
            <person name="Devillers H."/>
            <person name="Friedrich A."/>
            <person name="Schacherer J."/>
        </authorList>
    </citation>
    <scope>NUCLEOTIDE SEQUENCE</scope>
    <source>
        <strain evidence="4">YJS4271</strain>
    </source>
</reference>
<dbReference type="SMART" id="SM01293">
    <property type="entry name" value="DUF3402"/>
    <property type="match status" value="1"/>
</dbReference>
<dbReference type="SMART" id="SM01292">
    <property type="entry name" value="N1221"/>
    <property type="match status" value="1"/>
</dbReference>
<dbReference type="Pfam" id="PF07923">
    <property type="entry name" value="N1221"/>
    <property type="match status" value="1"/>
</dbReference>
<dbReference type="Pfam" id="PF11882">
    <property type="entry name" value="DUF3402"/>
    <property type="match status" value="3"/>
</dbReference>
<evidence type="ECO:0000313" key="4">
    <source>
        <dbReference type="EMBL" id="CDR46074.1"/>
    </source>
</evidence>
<dbReference type="InterPro" id="IPR012486">
    <property type="entry name" value="Far11/STRP_N"/>
</dbReference>
<dbReference type="VEuPathDB" id="FungiDB:BON22_5321"/>
<proteinExistence type="predicted"/>
<dbReference type="EMBL" id="LK052906">
    <property type="protein sequence ID" value="CDR46074.1"/>
    <property type="molecule type" value="Genomic_DNA"/>
</dbReference>
<sequence>MVSREAEIFERANLVDVGVQKIEPEHAQRRSLDHSMDLLSLHGDTTSPTERTHPQRPNISGIDGFESENEDDDFELEALNIDEVDSPAIPHITGNAVNGSMDSNADNNMIVDEAFQKSLNERASQFASSEGNSINTNSFPEVPKPKVNYDYSDEVSFSNALDEWFTSKEMDDLSKFKQIFESHLDCGHYGFNRLGIDEKETVIEQLVYELNTDNNDNAISCMLFIALGAFDEHKFAIEDGITSIRRNCLFLVRSNVIPTLLSVFDSTFESCSTAKSGLVAKSNTLFHITTIIYVVSLVHSGDDVDDSEVETLRNIFDQHQTLVKLVKFIDEWRWNSRASLRIRNIIVLFGLLVQLQFGNLKKRLETKQKLCKKLGLGASDPSSDTLRASPVDFHMFRHDITSRYPSFIPPPSTLPDEYDDSSSLLQFITLPRPQAIPTRGSNIAQPPPSIHLATPASSPSPPPSPLSKSLKNKRSFQAHSSYPLIYPTEPGEDAVPKSILEASQLFASRVQEKLSLKQLWFERDIFMKQERGWTDASEPEEDPFSYLEDTSSDDLISLKRVESFYQGSINYLSSLVHVLVQLSVNSHASIDTLLGNMCTANELEMIRAKELLFKQATYILLLILKWFKTCHILKFEYLCTLIYDSNYLNIVSHYLKALNSRILDRIQCTTVFNYSKSVWINEGPFPSIDENFCFTLVNMLTITNVISRGKTQRILTINEGDPATALRNLLSIHNKPIWDPVLKIIKDITSFNGKKWKANNMDLISMVYLHTKSKLRDNWLSGKDVESEISDAYGQEIALRALIQFYNMRKYAVGMEKLGYEKKTRDFFTREVDLATPDI</sequence>
<evidence type="ECO:0000259" key="3">
    <source>
        <dbReference type="SMART" id="SM01293"/>
    </source>
</evidence>
<dbReference type="InterPro" id="IPR040185">
    <property type="entry name" value="Far11/STRP"/>
</dbReference>
<dbReference type="AlphaFoldDB" id="A0A061BGI0"/>